<feature type="transmembrane region" description="Helical" evidence="1">
    <location>
        <begin position="191"/>
        <end position="209"/>
    </location>
</feature>
<organism evidence="2 3">
    <name type="scientific">Acrobeloides nanus</name>
    <dbReference type="NCBI Taxonomy" id="290746"/>
    <lineage>
        <taxon>Eukaryota</taxon>
        <taxon>Metazoa</taxon>
        <taxon>Ecdysozoa</taxon>
        <taxon>Nematoda</taxon>
        <taxon>Chromadorea</taxon>
        <taxon>Rhabditida</taxon>
        <taxon>Tylenchina</taxon>
        <taxon>Cephalobomorpha</taxon>
        <taxon>Cephaloboidea</taxon>
        <taxon>Cephalobidae</taxon>
        <taxon>Acrobeloides</taxon>
    </lineage>
</organism>
<keyword evidence="1" id="KW-0472">Membrane</keyword>
<evidence type="ECO:0000256" key="1">
    <source>
        <dbReference type="SAM" id="Phobius"/>
    </source>
</evidence>
<dbReference type="WBParaSite" id="ACRNAN_scaffold9388.g29609.t1">
    <property type="protein sequence ID" value="ACRNAN_scaffold9388.g29609.t1"/>
    <property type="gene ID" value="ACRNAN_scaffold9388.g29609"/>
</dbReference>
<proteinExistence type="predicted"/>
<feature type="transmembrane region" description="Helical" evidence="1">
    <location>
        <begin position="20"/>
        <end position="39"/>
    </location>
</feature>
<dbReference type="AlphaFoldDB" id="A0A914EMZ3"/>
<sequence length="366" mass="42888">MFPVYALENILLFPIKLIKGALLFIWHLPASIIGHYGNIIKRIFSYVTNIFWPNDNYDIPNGYYDSPISHRYDVKMDDRTKKGAKHRMFEEKIEYVLEPSEVEYGHKVGLFKKLWYYVKWTFNTLLWIGTLGHIERAPSYVLPYPAIYRRSVRKVLVDEIAEPVDEYYEHHRPQTRSRRNGSLAPGKHAEMLWLLPLLLLLLLPTLYLGRNLSADYKNATDTGAVHNPIEYITSKFDRDIHLIPEGIKNTSVFQGIKNVIKPFYDIFTTLLGITWNTVRLLGYTIANFLRRFTLGAWKWLGRPITFVLELAKSLLWITLDFALSIIKTIFKYTVYPIFDIASSFYQGFRYGFFNPHDPIVGYTMQH</sequence>
<keyword evidence="1" id="KW-0812">Transmembrane</keyword>
<evidence type="ECO:0000313" key="2">
    <source>
        <dbReference type="Proteomes" id="UP000887540"/>
    </source>
</evidence>
<protein>
    <submittedName>
        <fullName evidence="3">Uncharacterized protein</fullName>
    </submittedName>
</protein>
<feature type="transmembrane region" description="Helical" evidence="1">
    <location>
        <begin position="114"/>
        <end position="134"/>
    </location>
</feature>
<evidence type="ECO:0000313" key="3">
    <source>
        <dbReference type="WBParaSite" id="ACRNAN_scaffold9388.g29609.t1"/>
    </source>
</evidence>
<reference evidence="3" key="1">
    <citation type="submission" date="2022-11" db="UniProtKB">
        <authorList>
            <consortium name="WormBaseParasite"/>
        </authorList>
    </citation>
    <scope>IDENTIFICATION</scope>
</reference>
<keyword evidence="2" id="KW-1185">Reference proteome</keyword>
<keyword evidence="1" id="KW-1133">Transmembrane helix</keyword>
<name>A0A914EMZ3_9BILA</name>
<dbReference type="Proteomes" id="UP000887540">
    <property type="component" value="Unplaced"/>
</dbReference>
<accession>A0A914EMZ3</accession>